<reference evidence="3" key="1">
    <citation type="submission" date="2016-11" db="EMBL/GenBank/DDBJ databases">
        <authorList>
            <person name="Varghese N."/>
            <person name="Submissions S."/>
        </authorList>
    </citation>
    <scope>NUCLEOTIDE SEQUENCE [LARGE SCALE GENOMIC DNA]</scope>
    <source>
        <strain evidence="3">YL228</strain>
    </source>
</reference>
<dbReference type="GO" id="GO:0071111">
    <property type="term" value="F:cyclic-guanylate-specific phosphodiesterase activity"/>
    <property type="evidence" value="ECO:0007669"/>
    <property type="project" value="InterPro"/>
</dbReference>
<gene>
    <name evidence="2" type="ORF">SAMN02910280_0063</name>
</gene>
<dbReference type="SUPFAM" id="SSF141868">
    <property type="entry name" value="EAL domain-like"/>
    <property type="match status" value="1"/>
</dbReference>
<sequence length="691" mass="76787">MSEKSNDCLWIHKLLCELKEVSTDSDRTALIERFRREHSGDMENAVIDDADTLAEMLITLKRSGTDHKLANLSEDELAELQETERIIDENLFDYYFQPIVSAKDGEIFSYEALMRPKSDMKLTPYHILKYASLVNRLPDIERGTFLNVLGIIDVRKDDFFGKSVFINSIPEAKMSTEDFRKVTKMLLKHSDMAVVEMTEQSEIDDESLESLKERYHNMGVKMAIDDYGSGYSNAGNLLRYMPNFVKIDRSLLTDIQNSPKKRHFVREIIHFCHENEILALAEGVETAEELHTVILLGADLIQGYFTARPAPEIIDSIPDEIKQMIKRYHQEREDGIGQQIYIADVSERIILERLMQSGMKCIVIGSNGSGDISIEGSSELDSQIRIETRKGYSGRITLENAWLNSIKNKPCIDIGEDNEVTLVLCGDNKLDMGGIRVPKSSKLTIAGEGRLEINVNGKEFYGIGNGAGLWHGDITFEQSGRITVNADGEKGVAIGSGNGGVININAGQYRLNVQGDVNVGIGALYAESDMVIHDCDIGMEMNSARGTAIGSIGKSDFITIFKTSIKVFMTGTELVGIGTLDGEKTEFAIREASCFITINGERCSALAALEGCTNTSLDRVAVGITVSGRQALGIGGFTKDTTIHHNEAEVHIKVDTDINILDYMDRDRMMIDKTLFDIVYNGEKLVFENDG</sequence>
<accession>A0A1K1PRF4</accession>
<name>A0A1K1PRF4_RUMFL</name>
<evidence type="ECO:0000313" key="3">
    <source>
        <dbReference type="Proteomes" id="UP000183461"/>
    </source>
</evidence>
<dbReference type="InterPro" id="IPR001633">
    <property type="entry name" value="EAL_dom"/>
</dbReference>
<dbReference type="InterPro" id="IPR035919">
    <property type="entry name" value="EAL_sf"/>
</dbReference>
<dbReference type="EMBL" id="FPIP01000010">
    <property type="protein sequence ID" value="SFW50076.1"/>
    <property type="molecule type" value="Genomic_DNA"/>
</dbReference>
<dbReference type="CDD" id="cd01948">
    <property type="entry name" value="EAL"/>
    <property type="match status" value="1"/>
</dbReference>
<dbReference type="Gene3D" id="3.20.20.450">
    <property type="entry name" value="EAL domain"/>
    <property type="match status" value="1"/>
</dbReference>
<dbReference type="AlphaFoldDB" id="A0A1K1PRF4"/>
<dbReference type="InterPro" id="IPR050706">
    <property type="entry name" value="Cyclic-di-GMP_PDE-like"/>
</dbReference>
<dbReference type="PANTHER" id="PTHR33121:SF76">
    <property type="entry name" value="SIGNALING PROTEIN"/>
    <property type="match status" value="1"/>
</dbReference>
<organism evidence="2 3">
    <name type="scientific">Ruminococcus flavefaciens</name>
    <dbReference type="NCBI Taxonomy" id="1265"/>
    <lineage>
        <taxon>Bacteria</taxon>
        <taxon>Bacillati</taxon>
        <taxon>Bacillota</taxon>
        <taxon>Clostridia</taxon>
        <taxon>Eubacteriales</taxon>
        <taxon>Oscillospiraceae</taxon>
        <taxon>Ruminococcus</taxon>
    </lineage>
</organism>
<evidence type="ECO:0000313" key="2">
    <source>
        <dbReference type="EMBL" id="SFW50076.1"/>
    </source>
</evidence>
<dbReference type="SMART" id="SM00052">
    <property type="entry name" value="EAL"/>
    <property type="match status" value="1"/>
</dbReference>
<dbReference type="PANTHER" id="PTHR33121">
    <property type="entry name" value="CYCLIC DI-GMP PHOSPHODIESTERASE PDEF"/>
    <property type="match status" value="1"/>
</dbReference>
<evidence type="ECO:0000259" key="1">
    <source>
        <dbReference type="PROSITE" id="PS50883"/>
    </source>
</evidence>
<proteinExistence type="predicted"/>
<protein>
    <submittedName>
        <fullName evidence="2">EAL domain, c-di-GMP-specific phosphodiesterase class I (Or its enzymatically inactive variant)</fullName>
    </submittedName>
</protein>
<dbReference type="RefSeq" id="WP_072301131.1">
    <property type="nucleotide sequence ID" value="NZ_FPIP01000010.1"/>
</dbReference>
<feature type="domain" description="EAL" evidence="1">
    <location>
        <begin position="76"/>
        <end position="323"/>
    </location>
</feature>
<dbReference type="PROSITE" id="PS50883">
    <property type="entry name" value="EAL"/>
    <property type="match status" value="1"/>
</dbReference>
<dbReference type="Proteomes" id="UP000183461">
    <property type="component" value="Unassembled WGS sequence"/>
</dbReference>
<dbReference type="Pfam" id="PF00563">
    <property type="entry name" value="EAL"/>
    <property type="match status" value="1"/>
</dbReference>